<evidence type="ECO:0000313" key="4">
    <source>
        <dbReference type="EMBL" id="CDI83847.1"/>
    </source>
</evidence>
<feature type="chain" id="PRO_5004671714" description="WD domain, G-beta repeat-containing protein" evidence="3">
    <location>
        <begin position="28"/>
        <end position="452"/>
    </location>
</feature>
<feature type="coiled-coil region" evidence="1">
    <location>
        <begin position="73"/>
        <end position="100"/>
    </location>
</feature>
<sequence>MGFPLLYFVFFTLYLSIILTYTTGSAADPQASTCSASAANWRFPLVHDDRLTCLYTRDEELEFQREAASNAVIRSLEDKVVRLQQIVDDLQQQLSSREKQQQPAAAAPAAAAPAAAPAAALQFIQTPVGDAQDILFAFASHPYFIELISLTRRRNEALSLALSPVLAVVCSRAGDLEVRSLFDSSLFLRLKLPHAAPVQTLSVFPQGDVLTTDEAGIARIHILSVRRPDEETPQTLSGETAEEVSKETRGPLHLTLTASSSFRVSPGGSKKHNCILAATIRGERIILVGGSDGVLSVFSRSGALKSQLQLTEEEGGIQHLAHQGGYTVFAILHKFPRVLKGPVRVVLFAKEKLVAVSLPTNHSAAAAAAAAEVPAASAAANASAQRGMAVFNVAAVDRRDAVGGAEAYLLPLNEEITSFAMLRRTGDTTLLALGLSGKETDSSSKQVEQQHN</sequence>
<keyword evidence="3" id="KW-0732">Signal</keyword>
<gene>
    <name evidence="4" type="ORF">EAH_00044840</name>
</gene>
<reference evidence="4" key="1">
    <citation type="submission" date="2013-10" db="EMBL/GenBank/DDBJ databases">
        <title>Genomic analysis of the causative agents of coccidiosis in chickens.</title>
        <authorList>
            <person name="Reid A.J."/>
            <person name="Blake D."/>
            <person name="Billington K."/>
            <person name="Browne H."/>
            <person name="Dunn M."/>
            <person name="Hung S."/>
            <person name="Kawahara F."/>
            <person name="Miranda-Saavedra D."/>
            <person name="Mourier T."/>
            <person name="Nagra H."/>
            <person name="Otto T.D."/>
            <person name="Rawlings N."/>
            <person name="Sanchez A."/>
            <person name="Sanders M."/>
            <person name="Subramaniam C."/>
            <person name="Tay Y."/>
            <person name="Dear P."/>
            <person name="Doerig C."/>
            <person name="Gruber A."/>
            <person name="Parkinson J."/>
            <person name="Shirley M."/>
            <person name="Wan K.L."/>
            <person name="Berriman M."/>
            <person name="Tomley F."/>
            <person name="Pain A."/>
        </authorList>
    </citation>
    <scope>NUCLEOTIDE SEQUENCE</scope>
    <source>
        <strain evidence="4">Houghton</strain>
    </source>
</reference>
<accession>U6GW73</accession>
<name>U6GW73_EIMAC</name>
<evidence type="ECO:0000256" key="2">
    <source>
        <dbReference type="SAM" id="MobiDB-lite"/>
    </source>
</evidence>
<evidence type="ECO:0008006" key="6">
    <source>
        <dbReference type="Google" id="ProtNLM"/>
    </source>
</evidence>
<keyword evidence="5" id="KW-1185">Reference proteome</keyword>
<dbReference type="RefSeq" id="XP_013247088.1">
    <property type="nucleotide sequence ID" value="XM_013391634.1"/>
</dbReference>
<dbReference type="AlphaFoldDB" id="U6GW73"/>
<evidence type="ECO:0000313" key="5">
    <source>
        <dbReference type="Proteomes" id="UP000018050"/>
    </source>
</evidence>
<protein>
    <recommendedName>
        <fullName evidence="6">WD domain, G-beta repeat-containing protein</fullName>
    </recommendedName>
</protein>
<feature type="region of interest" description="Disordered" evidence="2">
    <location>
        <begin position="228"/>
        <end position="250"/>
    </location>
</feature>
<dbReference type="Proteomes" id="UP000018050">
    <property type="component" value="Unassembled WGS sequence"/>
</dbReference>
<proteinExistence type="predicted"/>
<evidence type="ECO:0000256" key="1">
    <source>
        <dbReference type="SAM" id="Coils"/>
    </source>
</evidence>
<dbReference type="OMA" id="HINPTAP"/>
<dbReference type="OrthoDB" id="438684at2759"/>
<reference evidence="4" key="2">
    <citation type="submission" date="2013-10" db="EMBL/GenBank/DDBJ databases">
        <authorList>
            <person name="Aslett M."/>
        </authorList>
    </citation>
    <scope>NUCLEOTIDE SEQUENCE</scope>
    <source>
        <strain evidence="4">Houghton</strain>
    </source>
</reference>
<evidence type="ECO:0000256" key="3">
    <source>
        <dbReference type="SAM" id="SignalP"/>
    </source>
</evidence>
<keyword evidence="1" id="KW-0175">Coiled coil</keyword>
<dbReference type="SUPFAM" id="SSF50978">
    <property type="entry name" value="WD40 repeat-like"/>
    <property type="match status" value="1"/>
</dbReference>
<dbReference type="InterPro" id="IPR036322">
    <property type="entry name" value="WD40_repeat_dom_sf"/>
</dbReference>
<dbReference type="EMBL" id="HG673504">
    <property type="protein sequence ID" value="CDI83847.1"/>
    <property type="molecule type" value="Genomic_DNA"/>
</dbReference>
<organism evidence="4 5">
    <name type="scientific">Eimeria acervulina</name>
    <name type="common">Coccidian parasite</name>
    <dbReference type="NCBI Taxonomy" id="5801"/>
    <lineage>
        <taxon>Eukaryota</taxon>
        <taxon>Sar</taxon>
        <taxon>Alveolata</taxon>
        <taxon>Apicomplexa</taxon>
        <taxon>Conoidasida</taxon>
        <taxon>Coccidia</taxon>
        <taxon>Eucoccidiorida</taxon>
        <taxon>Eimeriorina</taxon>
        <taxon>Eimeriidae</taxon>
        <taxon>Eimeria</taxon>
    </lineage>
</organism>
<dbReference type="VEuPathDB" id="ToxoDB:EAH_00044840"/>
<dbReference type="GeneID" id="25272554"/>
<feature type="signal peptide" evidence="3">
    <location>
        <begin position="1"/>
        <end position="27"/>
    </location>
</feature>